<dbReference type="AlphaFoldDB" id="A0A0R3WZ80"/>
<dbReference type="Proteomes" id="UP000274429">
    <property type="component" value="Unassembled WGS sequence"/>
</dbReference>
<gene>
    <name evidence="7" type="ORF">TTAC_LOCUS6067</name>
</gene>
<dbReference type="Gene3D" id="3.30.1460.50">
    <property type="match status" value="1"/>
</dbReference>
<accession>A0A0R3WZ80</accession>
<protein>
    <recommendedName>
        <fullName evidence="2">Ubiquitin-like-conjugating enzyme ATG10</fullName>
    </recommendedName>
    <alternativeName>
        <fullName evidence="6">Autophagy-related protein 10</fullName>
    </alternativeName>
</protein>
<dbReference type="GO" id="GO:0061651">
    <property type="term" value="F:Atg12 conjugating enzyme activity"/>
    <property type="evidence" value="ECO:0007669"/>
    <property type="project" value="TreeGrafter"/>
</dbReference>
<dbReference type="OrthoDB" id="4089664at2759"/>
<comment type="similarity">
    <text evidence="1">Belongs to the ATG10 family.</text>
</comment>
<evidence type="ECO:0000256" key="4">
    <source>
        <dbReference type="ARBA" id="ARBA00022786"/>
    </source>
</evidence>
<name>A0A0R3WZ80_HYDTA</name>
<dbReference type="PANTHER" id="PTHR14957">
    <property type="entry name" value="UBIQUITIN-LIKE-CONJUGATING ENZYME ATG10"/>
    <property type="match status" value="1"/>
</dbReference>
<evidence type="ECO:0000256" key="5">
    <source>
        <dbReference type="ARBA" id="ARBA00023006"/>
    </source>
</evidence>
<dbReference type="InterPro" id="IPR007135">
    <property type="entry name" value="Atg3/Atg10"/>
</dbReference>
<reference evidence="9" key="1">
    <citation type="submission" date="2017-02" db="UniProtKB">
        <authorList>
            <consortium name="WormBaseParasite"/>
        </authorList>
    </citation>
    <scope>IDENTIFICATION</scope>
</reference>
<evidence type="ECO:0000256" key="3">
    <source>
        <dbReference type="ARBA" id="ARBA00022679"/>
    </source>
</evidence>
<dbReference type="GO" id="GO:0005829">
    <property type="term" value="C:cytosol"/>
    <property type="evidence" value="ECO:0007669"/>
    <property type="project" value="TreeGrafter"/>
</dbReference>
<dbReference type="EMBL" id="UYWX01020293">
    <property type="protein sequence ID" value="VDM30212.1"/>
    <property type="molecule type" value="Genomic_DNA"/>
</dbReference>
<sequence length="176" mass="19872">MNTGTLSLDEYNSSLEVIGNVLRTANLTDVWKLECFPTSSCLELACYHDCLISSVPARLEYRTTYSEAFAVPTLLFRGSLNDGSQVPLSYFWQRFAQASDHPVTDLWSVISQTEHKATGVPYFFLHPCKTRSLMLEINPPTATSYLSFWLSLITQHFNIFIPSSLALVRVIPVRVD</sequence>
<dbReference type="GO" id="GO:0032446">
    <property type="term" value="P:protein modification by small protein conjugation"/>
    <property type="evidence" value="ECO:0007669"/>
    <property type="project" value="TreeGrafter"/>
</dbReference>
<keyword evidence="3" id="KW-0808">Transferase</keyword>
<evidence type="ECO:0000256" key="6">
    <source>
        <dbReference type="ARBA" id="ARBA00029833"/>
    </source>
</evidence>
<dbReference type="GO" id="GO:0000045">
    <property type="term" value="P:autophagosome assembly"/>
    <property type="evidence" value="ECO:0007669"/>
    <property type="project" value="TreeGrafter"/>
</dbReference>
<keyword evidence="5" id="KW-0072">Autophagy</keyword>
<dbReference type="GO" id="GO:0000422">
    <property type="term" value="P:autophagy of mitochondrion"/>
    <property type="evidence" value="ECO:0007669"/>
    <property type="project" value="TreeGrafter"/>
</dbReference>
<evidence type="ECO:0000256" key="1">
    <source>
        <dbReference type="ARBA" id="ARBA00005696"/>
    </source>
</evidence>
<dbReference type="STRING" id="6205.A0A0R3WZ80"/>
<reference evidence="7 8" key="2">
    <citation type="submission" date="2018-11" db="EMBL/GenBank/DDBJ databases">
        <authorList>
            <consortium name="Pathogen Informatics"/>
        </authorList>
    </citation>
    <scope>NUCLEOTIDE SEQUENCE [LARGE SCALE GENOMIC DNA]</scope>
</reference>
<keyword evidence="8" id="KW-1185">Reference proteome</keyword>
<dbReference type="PANTHER" id="PTHR14957:SF1">
    <property type="entry name" value="UBIQUITIN-LIKE-CONJUGATING ENZYME ATG10"/>
    <property type="match status" value="1"/>
</dbReference>
<dbReference type="WBParaSite" id="TTAC_0000608201-mRNA-1">
    <property type="protein sequence ID" value="TTAC_0000608201-mRNA-1"/>
    <property type="gene ID" value="TTAC_0000608201"/>
</dbReference>
<keyword evidence="4" id="KW-0833">Ubl conjugation pathway</keyword>
<evidence type="ECO:0000256" key="2">
    <source>
        <dbReference type="ARBA" id="ARBA00021099"/>
    </source>
</evidence>
<evidence type="ECO:0000313" key="7">
    <source>
        <dbReference type="EMBL" id="VDM30212.1"/>
    </source>
</evidence>
<organism evidence="9">
    <name type="scientific">Hydatigena taeniaeformis</name>
    <name type="common">Feline tapeworm</name>
    <name type="synonym">Taenia taeniaeformis</name>
    <dbReference type="NCBI Taxonomy" id="6205"/>
    <lineage>
        <taxon>Eukaryota</taxon>
        <taxon>Metazoa</taxon>
        <taxon>Spiralia</taxon>
        <taxon>Lophotrochozoa</taxon>
        <taxon>Platyhelminthes</taxon>
        <taxon>Cestoda</taxon>
        <taxon>Eucestoda</taxon>
        <taxon>Cyclophyllidea</taxon>
        <taxon>Taeniidae</taxon>
        <taxon>Hydatigera</taxon>
    </lineage>
</organism>
<proteinExistence type="inferred from homology"/>
<evidence type="ECO:0000313" key="9">
    <source>
        <dbReference type="WBParaSite" id="TTAC_0000608201-mRNA-1"/>
    </source>
</evidence>
<dbReference type="Pfam" id="PF03987">
    <property type="entry name" value="Autophagy_act_C"/>
    <property type="match status" value="1"/>
</dbReference>
<evidence type="ECO:0000313" key="8">
    <source>
        <dbReference type="Proteomes" id="UP000274429"/>
    </source>
</evidence>